<dbReference type="EC" id="2.3.1.85" evidence="2"/>
<dbReference type="SUPFAM" id="SSF53474">
    <property type="entry name" value="alpha/beta-Hydrolases"/>
    <property type="match status" value="1"/>
</dbReference>
<keyword evidence="6 16" id="KW-0808">Transferase</keyword>
<accession>A0A6J8D2Y5</accession>
<evidence type="ECO:0000256" key="10">
    <source>
        <dbReference type="ARBA" id="ARBA00023002"/>
    </source>
</evidence>
<dbReference type="Pfam" id="PF16197">
    <property type="entry name" value="KAsynt_C_assoc"/>
    <property type="match status" value="1"/>
</dbReference>
<evidence type="ECO:0000256" key="14">
    <source>
        <dbReference type="ARBA" id="ARBA00023268"/>
    </source>
</evidence>
<dbReference type="InterPro" id="IPR050091">
    <property type="entry name" value="PKS_NRPS_Biosynth_Enz"/>
</dbReference>
<dbReference type="InterPro" id="IPR014030">
    <property type="entry name" value="Ketoacyl_synth_N"/>
</dbReference>
<dbReference type="OrthoDB" id="329835at2759"/>
<keyword evidence="11" id="KW-0520">NAD</keyword>
<dbReference type="GO" id="GO:0016491">
    <property type="term" value="F:oxidoreductase activity"/>
    <property type="evidence" value="ECO:0007669"/>
    <property type="project" value="UniProtKB-KW"/>
</dbReference>
<dbReference type="EMBL" id="CACVKT020006661">
    <property type="protein sequence ID" value="CAC5403083.1"/>
    <property type="molecule type" value="Genomic_DNA"/>
</dbReference>
<dbReference type="PANTHER" id="PTHR43775">
    <property type="entry name" value="FATTY ACID SYNTHASE"/>
    <property type="match status" value="1"/>
</dbReference>
<dbReference type="GO" id="GO:0004312">
    <property type="term" value="F:fatty acid synthase activity"/>
    <property type="evidence" value="ECO:0007669"/>
    <property type="project" value="UniProtKB-EC"/>
</dbReference>
<dbReference type="Pfam" id="PF00109">
    <property type="entry name" value="ketoacyl-synt"/>
    <property type="match status" value="1"/>
</dbReference>
<evidence type="ECO:0000256" key="12">
    <source>
        <dbReference type="ARBA" id="ARBA00023098"/>
    </source>
</evidence>
<dbReference type="InterPro" id="IPR014031">
    <property type="entry name" value="Ketoacyl_synth_C"/>
</dbReference>
<dbReference type="InterPro" id="IPR020841">
    <property type="entry name" value="PKS_Beta-ketoAc_synthase_dom"/>
</dbReference>
<evidence type="ECO:0000256" key="8">
    <source>
        <dbReference type="ARBA" id="ARBA00022832"/>
    </source>
</evidence>
<evidence type="ECO:0000256" key="3">
    <source>
        <dbReference type="ARBA" id="ARBA00018769"/>
    </source>
</evidence>
<dbReference type="GO" id="GO:0004315">
    <property type="term" value="F:3-oxoacyl-[acyl-carrier-protein] synthase activity"/>
    <property type="evidence" value="ECO:0007669"/>
    <property type="project" value="InterPro"/>
</dbReference>
<evidence type="ECO:0000256" key="6">
    <source>
        <dbReference type="ARBA" id="ARBA00022679"/>
    </source>
</evidence>
<dbReference type="PROSITE" id="PS00606">
    <property type="entry name" value="KS3_1"/>
    <property type="match status" value="1"/>
</dbReference>
<evidence type="ECO:0000256" key="5">
    <source>
        <dbReference type="ARBA" id="ARBA00022516"/>
    </source>
</evidence>
<dbReference type="InterPro" id="IPR018201">
    <property type="entry name" value="Ketoacyl_synth_AS"/>
</dbReference>
<dbReference type="Proteomes" id="UP000507470">
    <property type="component" value="Unassembled WGS sequence"/>
</dbReference>
<gene>
    <name evidence="18" type="ORF">MCOR_36994</name>
</gene>
<keyword evidence="19" id="KW-1185">Reference proteome</keyword>
<dbReference type="EC" id="3.1.2.14" evidence="1"/>
<keyword evidence="5" id="KW-0444">Lipid biosynthesis</keyword>
<keyword evidence="8" id="KW-0276">Fatty acid metabolism</keyword>
<comment type="catalytic activity">
    <reaction evidence="15">
        <text>acetyl-CoA + n malonyl-CoA + 2n NADPH + 2n H(+) = a long-chain fatty acid + (n+1) CoA + n CO2 + 2n NADP(+).</text>
        <dbReference type="EC" id="2.3.1.85"/>
    </reaction>
</comment>
<evidence type="ECO:0000256" key="15">
    <source>
        <dbReference type="ARBA" id="ARBA00044883"/>
    </source>
</evidence>
<dbReference type="Gene3D" id="3.40.47.10">
    <property type="match status" value="1"/>
</dbReference>
<comment type="similarity">
    <text evidence="16">Belongs to the thiolase-like superfamily. Beta-ketoacyl-ACP synthases family.</text>
</comment>
<dbReference type="Pfam" id="PF02801">
    <property type="entry name" value="Ketoacyl-synt_C"/>
    <property type="match status" value="1"/>
</dbReference>
<dbReference type="GO" id="GO:0006633">
    <property type="term" value="P:fatty acid biosynthetic process"/>
    <property type="evidence" value="ECO:0007669"/>
    <property type="project" value="UniProtKB-KW"/>
</dbReference>
<sequence length="1813" mass="202513">MLRSFSLVIDCSGKQVHDCTCRIVVGVYTLQEVLKMRFKGGRAEGKAVIAGLSCRLPKSDNIDEFWNNLINGKDMIGETRWPVGLYDTPPRAGLINGIDKFDAGFFRFTDSEAHNMNPLLRHLFEVSYECITDSGIPLSVLHSNTTGTYTACFIPDNDPLETSRCADSKYCTTVSMITGHLMNQFRFTGPSATVDTACSSSVSAMEMAVQDLMTGRCQFALVTACNLLLNPSYLQQMSFLGMLSSEGQSRVFDADAKGYVRAEGIVSILLTRQASLCQRIYCSVIDVKTSCNGYNPDGITFPSKDCQCALMKEIYKRSEIKWDDIAYMELHSTGTPVGDPIEARSVTEAICSAREKPLLIGSVKANMGHSEATAGLASLVKCILAAQHGIIPPQINFKTPNPNIEAIKEGKIVVCKEPTELKDGYIGLNSFGFGGANGHVVLKPFKRKRKAMGKTFCLIPVTARTVQEQKAIKDFVSKNKDDVTLMAHLSLSLLSYDVRRQIRGYFISDPNSQELTQRFSDEEPTCSELWLCLQDFIWDTLDFNPQLLNNGCFMKSIVQSQVIVKDKIGLKMIMTEALKLQVKPTTANGFVKAIAIMIGIIDCLQAAKVKFSGVYGIGLSEIVACYVDNSLTREQCLRVAYIIGQTIEEHSIHSAKDYKIYKVKLSLQEMYCLGSKVKVLTTLSDDSAIIAIMNGYIDHTLELIHDKGGYYQQLTDGIILYCRLLDSLTGKVKDKLKVVIQEPKMRSGLMKNPKHLHHPDQYVDSGAVSTLLNRVVRANDILQSMPSNITLINVNLNGVQAVINEESKSIDCKPCPVSFLKALGEIHMIGQPIDVSVFYQSDFPLDVKSPSISSLIRWDHSYSWSIPDWPEFFSRVKDEAVMPYTIDLGDSEGIHTPLATLIYHSWLAISQKTSKDNSLESKTALDRGITFSNLDLNQKTDTVNELLQGAVVQVLQGKQRFAVHNNGIVLFSGDFMLSLEKLELPKIPGYDLDINENIEYAEDGDLLQKTEILWEDNWLDFINTVLEFNMEYLEGGLIKVMIDPISVQEEVKECANVLAVAEKYTEEDVICKEIPLAADDKWRIEDIEQIIPYLIALYLLSESTESVEKPRLLICPPIDTVGMYLMALSSEDSGISVFTSSYDIETRQMVESTFPFVCVLPGDNLVQSIKAMTQGEGCDVCIKFTSGELNTCIDFIGTGGKFLQCAKPLEPLELEKLQHNKTFILVDVKKAFFSFLSRSQEEIQTLLYEMRDGAVGKLKEEGYPETKGMLYSLDERSHFLNPISITQILNVLDEPGINLTDSFKCLMEADMLAMERLHSVITTKPKDFSLWERVQFESQNSEEDENDDTLNEARLASACESVDLKISQPSKDVVIVRVPNVQITLLDEPDGKTFCPPDYRATSTPMVTLRVDKSSDDLHESYIDISLSDNSVLSTKKESLVMKLLPPQPMIVTPVPEKRRKKSRPMDLVFINSPGMSPAKAFTPMTPSIRTLLTPAIKEPSLVPLNSSPKHDKPLYIVHPITGKVTLLKTLGGLLTRQCYGIQRTTFTPRDSLSSVASYYTNAVQMLQTTGPYIIAGYSFGTMVAIEMALQLQANKKKVEKLILFDGGPDYFSAQFRAAQKAAKDDSELDLYLEIGALVNFLMMFVPVPNIQMLQNILHQLPNQEARIQTVVEMSFKNVEICMSTTKTKWLSAKEKLFSKKKAKDVGKNSMADAAQEVLSWKRREQAADFIKSVNMVNKYKNKRGKYQGDIHLLRIKSDPVMCEHLPVDYGLQSWCTGKVHITFYNGSHESFLNRDSGKEVAEEITKILSLLK</sequence>
<evidence type="ECO:0000313" key="19">
    <source>
        <dbReference type="Proteomes" id="UP000507470"/>
    </source>
</evidence>
<dbReference type="Gene3D" id="3.40.366.10">
    <property type="entry name" value="Malonyl-Coenzyme A Acyl Carrier Protein, domain 2"/>
    <property type="match status" value="1"/>
</dbReference>
<evidence type="ECO:0000259" key="17">
    <source>
        <dbReference type="PROSITE" id="PS52004"/>
    </source>
</evidence>
<keyword evidence="9" id="KW-0521">NADP</keyword>
<dbReference type="Pfam" id="PF00975">
    <property type="entry name" value="Thioesterase"/>
    <property type="match status" value="1"/>
</dbReference>
<dbReference type="InterPro" id="IPR001031">
    <property type="entry name" value="Thioesterase"/>
</dbReference>
<keyword evidence="7" id="KW-0378">Hydrolase</keyword>
<dbReference type="PROSITE" id="PS52004">
    <property type="entry name" value="KS3_2"/>
    <property type="match status" value="1"/>
</dbReference>
<dbReference type="GO" id="GO:0016297">
    <property type="term" value="F:fatty acyl-[ACP] hydrolase activity"/>
    <property type="evidence" value="ECO:0007669"/>
    <property type="project" value="UniProtKB-EC"/>
</dbReference>
<reference evidence="18 19" key="1">
    <citation type="submission" date="2020-06" db="EMBL/GenBank/DDBJ databases">
        <authorList>
            <person name="Li R."/>
            <person name="Bekaert M."/>
        </authorList>
    </citation>
    <scope>NUCLEOTIDE SEQUENCE [LARGE SCALE GENOMIC DNA]</scope>
    <source>
        <strain evidence="19">wild</strain>
    </source>
</reference>
<evidence type="ECO:0000256" key="1">
    <source>
        <dbReference type="ARBA" id="ARBA00012480"/>
    </source>
</evidence>
<keyword evidence="10" id="KW-0560">Oxidoreductase</keyword>
<evidence type="ECO:0000313" key="18">
    <source>
        <dbReference type="EMBL" id="CAC5403083.1"/>
    </source>
</evidence>
<dbReference type="PANTHER" id="PTHR43775:SF7">
    <property type="entry name" value="FATTY ACID SYNTHASE"/>
    <property type="match status" value="1"/>
</dbReference>
<organism evidence="18 19">
    <name type="scientific">Mytilus coruscus</name>
    <name type="common">Sea mussel</name>
    <dbReference type="NCBI Taxonomy" id="42192"/>
    <lineage>
        <taxon>Eukaryota</taxon>
        <taxon>Metazoa</taxon>
        <taxon>Spiralia</taxon>
        <taxon>Lophotrochozoa</taxon>
        <taxon>Mollusca</taxon>
        <taxon>Bivalvia</taxon>
        <taxon>Autobranchia</taxon>
        <taxon>Pteriomorphia</taxon>
        <taxon>Mytilida</taxon>
        <taxon>Mytiloidea</taxon>
        <taxon>Mytilidae</taxon>
        <taxon>Mytilinae</taxon>
        <taxon>Mytilus</taxon>
    </lineage>
</organism>
<dbReference type="Gene3D" id="3.30.70.3290">
    <property type="match status" value="1"/>
</dbReference>
<evidence type="ECO:0000256" key="13">
    <source>
        <dbReference type="ARBA" id="ARBA00023160"/>
    </source>
</evidence>
<dbReference type="SMART" id="SM00825">
    <property type="entry name" value="PKS_KS"/>
    <property type="match status" value="1"/>
</dbReference>
<keyword evidence="12" id="KW-0443">Lipid metabolism</keyword>
<keyword evidence="4" id="KW-0596">Phosphopantetheine</keyword>
<dbReference type="Gene3D" id="3.40.50.1820">
    <property type="entry name" value="alpha/beta hydrolase"/>
    <property type="match status" value="1"/>
</dbReference>
<name>A0A6J8D2Y5_MYTCO</name>
<dbReference type="CDD" id="cd00833">
    <property type="entry name" value="PKS"/>
    <property type="match status" value="1"/>
</dbReference>
<dbReference type="InterPro" id="IPR029058">
    <property type="entry name" value="AB_hydrolase_fold"/>
</dbReference>
<keyword evidence="13" id="KW-0275">Fatty acid biosynthesis</keyword>
<evidence type="ECO:0000256" key="7">
    <source>
        <dbReference type="ARBA" id="ARBA00022801"/>
    </source>
</evidence>
<evidence type="ECO:0000256" key="2">
    <source>
        <dbReference type="ARBA" id="ARBA00012873"/>
    </source>
</evidence>
<keyword evidence="18" id="KW-0012">Acyltransferase</keyword>
<evidence type="ECO:0000256" key="11">
    <source>
        <dbReference type="ARBA" id="ARBA00023027"/>
    </source>
</evidence>
<dbReference type="InterPro" id="IPR032821">
    <property type="entry name" value="PKS_assoc"/>
</dbReference>
<feature type="domain" description="Ketosynthase family 3 (KS3)" evidence="17">
    <location>
        <begin position="44"/>
        <end position="444"/>
    </location>
</feature>
<dbReference type="SUPFAM" id="SSF53901">
    <property type="entry name" value="Thiolase-like"/>
    <property type="match status" value="1"/>
</dbReference>
<dbReference type="InterPro" id="IPR001227">
    <property type="entry name" value="Ac_transferase_dom_sf"/>
</dbReference>
<dbReference type="InterPro" id="IPR016039">
    <property type="entry name" value="Thiolase-like"/>
</dbReference>
<keyword evidence="14" id="KW-0511">Multifunctional enzyme</keyword>
<evidence type="ECO:0000256" key="9">
    <source>
        <dbReference type="ARBA" id="ARBA00022857"/>
    </source>
</evidence>
<protein>
    <recommendedName>
        <fullName evidence="3">Fatty acid synthase</fullName>
        <ecNumber evidence="2">2.3.1.85</ecNumber>
        <ecNumber evidence="1">3.1.2.14</ecNumber>
    </recommendedName>
</protein>
<proteinExistence type="inferred from homology"/>
<evidence type="ECO:0000256" key="4">
    <source>
        <dbReference type="ARBA" id="ARBA00022450"/>
    </source>
</evidence>
<evidence type="ECO:0000256" key="16">
    <source>
        <dbReference type="RuleBase" id="RU003694"/>
    </source>
</evidence>
<dbReference type="Gene3D" id="3.40.50.720">
    <property type="entry name" value="NAD(P)-binding Rossmann-like Domain"/>
    <property type="match status" value="1"/>
</dbReference>